<evidence type="ECO:0000256" key="5">
    <source>
        <dbReference type="SAM" id="SignalP"/>
    </source>
</evidence>
<keyword evidence="2 3" id="KW-0040">ANK repeat</keyword>
<dbReference type="Gene3D" id="1.25.40.20">
    <property type="entry name" value="Ankyrin repeat-containing domain"/>
    <property type="match status" value="1"/>
</dbReference>
<dbReference type="PROSITE" id="PS50088">
    <property type="entry name" value="ANK_REPEAT"/>
    <property type="match status" value="1"/>
</dbReference>
<evidence type="ECO:0000313" key="6">
    <source>
        <dbReference type="EMBL" id="EEX70369.1"/>
    </source>
</evidence>
<comment type="caution">
    <text evidence="6">The sequence shown here is derived from an EMBL/GenBank/DDBJ whole genome shotgun (WGS) entry which is preliminary data.</text>
</comment>
<evidence type="ECO:0000256" key="4">
    <source>
        <dbReference type="SAM" id="MobiDB-lite"/>
    </source>
</evidence>
<dbReference type="SMART" id="SM00248">
    <property type="entry name" value="ANK"/>
    <property type="match status" value="3"/>
</dbReference>
<reference evidence="6" key="1">
    <citation type="submission" date="2009-09" db="EMBL/GenBank/DDBJ databases">
        <authorList>
            <person name="Weinstock G."/>
            <person name="Sodergren E."/>
            <person name="Clifton S."/>
            <person name="Fulton L."/>
            <person name="Fulton B."/>
            <person name="Courtney L."/>
            <person name="Fronick C."/>
            <person name="Harrison M."/>
            <person name="Strong C."/>
            <person name="Farmer C."/>
            <person name="Delahaunty K."/>
            <person name="Markovic C."/>
            <person name="Hall O."/>
            <person name="Minx P."/>
            <person name="Tomlinson C."/>
            <person name="Mitreva M."/>
            <person name="Nelson J."/>
            <person name="Hou S."/>
            <person name="Wollam A."/>
            <person name="Pepin K.H."/>
            <person name="Johnson M."/>
            <person name="Bhonagiri V."/>
            <person name="Nash W.E."/>
            <person name="Warren W."/>
            <person name="Chinwalla A."/>
            <person name="Mardis E.R."/>
            <person name="Wilson R.K."/>
        </authorList>
    </citation>
    <scope>NUCLEOTIDE SEQUENCE [LARGE SCALE GENOMIC DNA]</scope>
    <source>
        <strain evidence="6">ATCC 51259</strain>
    </source>
</reference>
<evidence type="ECO:0000256" key="2">
    <source>
        <dbReference type="ARBA" id="ARBA00023043"/>
    </source>
</evidence>
<keyword evidence="7" id="KW-1185">Reference proteome</keyword>
<feature type="chain" id="PRO_5002997186" evidence="5">
    <location>
        <begin position="22"/>
        <end position="286"/>
    </location>
</feature>
<evidence type="ECO:0000256" key="3">
    <source>
        <dbReference type="PROSITE-ProRule" id="PRU00023"/>
    </source>
</evidence>
<dbReference type="InterPro" id="IPR036770">
    <property type="entry name" value="Ankyrin_rpt-contain_sf"/>
</dbReference>
<dbReference type="SUPFAM" id="SSF48403">
    <property type="entry name" value="Ankyrin repeat"/>
    <property type="match status" value="1"/>
</dbReference>
<dbReference type="eggNOG" id="COG0666">
    <property type="taxonomic scope" value="Bacteria"/>
</dbReference>
<dbReference type="RefSeq" id="WP_006256200.1">
    <property type="nucleotide sequence ID" value="NZ_GG700643.1"/>
</dbReference>
<evidence type="ECO:0000256" key="1">
    <source>
        <dbReference type="ARBA" id="ARBA00022737"/>
    </source>
</evidence>
<dbReference type="PROSITE" id="PS50297">
    <property type="entry name" value="ANK_REP_REGION"/>
    <property type="match status" value="1"/>
</dbReference>
<dbReference type="STRING" id="626522.GCWU000325_02410"/>
<feature type="signal peptide" evidence="5">
    <location>
        <begin position="1"/>
        <end position="21"/>
    </location>
</feature>
<sequence length="286" mass="32815">MKKLVALALMSLCLSSCNLIFNRYKHSAPKPEVYFPDGLELQMATAIYNDKPRAIQKLIKEGVDLNHVSKGGMTYLYYALLNHNYDVMELLLKHGADPNIHSKFYTNPEYHKKGYSDDQTDATCLEYASHKYFDIKYMKLLIKYGANVNDTTSIGPIWGALRDKNHGREKLKYLVEQGLNLDYSQTGTPAICGQALTYEWDMVLFLMDLGADPLAGDDPDFQVAASVQEYFDEGFDINSKYGKMALEVKHRLEQRGVKFPYRPKTESDSIKSEKQPKESFYVRRRK</sequence>
<feature type="compositionally biased region" description="Basic and acidic residues" evidence="4">
    <location>
        <begin position="263"/>
        <end position="286"/>
    </location>
</feature>
<gene>
    <name evidence="6" type="ORF">GCWU000325_02410</name>
</gene>
<dbReference type="AlphaFoldDB" id="C9LJJ7"/>
<dbReference type="InterPro" id="IPR002110">
    <property type="entry name" value="Ankyrin_rpt"/>
</dbReference>
<dbReference type="HOGENOM" id="CLU_1049121_0_0_10"/>
<protein>
    <submittedName>
        <fullName evidence="6">Ankyrin repeat protein</fullName>
    </submittedName>
</protein>
<dbReference type="Proteomes" id="UP000003460">
    <property type="component" value="Unassembled WGS sequence"/>
</dbReference>
<dbReference type="PANTHER" id="PTHR24189">
    <property type="entry name" value="MYOTROPHIN"/>
    <property type="match status" value="1"/>
</dbReference>
<keyword evidence="1" id="KW-0677">Repeat</keyword>
<dbReference type="PANTHER" id="PTHR24189:SF50">
    <property type="entry name" value="ANKYRIN REPEAT AND SOCS BOX PROTEIN 2"/>
    <property type="match status" value="1"/>
</dbReference>
<evidence type="ECO:0000313" key="7">
    <source>
        <dbReference type="Proteomes" id="UP000003460"/>
    </source>
</evidence>
<name>C9LJJ7_9BACT</name>
<dbReference type="OrthoDB" id="1068224at2"/>
<organism evidence="6 7">
    <name type="scientific">Alloprevotella tannerae ATCC 51259</name>
    <dbReference type="NCBI Taxonomy" id="626522"/>
    <lineage>
        <taxon>Bacteria</taxon>
        <taxon>Pseudomonadati</taxon>
        <taxon>Bacteroidota</taxon>
        <taxon>Bacteroidia</taxon>
        <taxon>Bacteroidales</taxon>
        <taxon>Prevotellaceae</taxon>
        <taxon>Alloprevotella</taxon>
    </lineage>
</organism>
<keyword evidence="5" id="KW-0732">Signal</keyword>
<accession>C9LJJ7</accession>
<dbReference type="GeneID" id="84577037"/>
<dbReference type="EMBL" id="ACIJ02000028">
    <property type="protein sequence ID" value="EEX70369.1"/>
    <property type="molecule type" value="Genomic_DNA"/>
</dbReference>
<feature type="region of interest" description="Disordered" evidence="4">
    <location>
        <begin position="262"/>
        <end position="286"/>
    </location>
</feature>
<feature type="repeat" description="ANK" evidence="3">
    <location>
        <begin position="71"/>
        <end position="103"/>
    </location>
</feature>
<dbReference type="InterPro" id="IPR050745">
    <property type="entry name" value="Multifunctional_regulatory"/>
</dbReference>
<dbReference type="Pfam" id="PF12796">
    <property type="entry name" value="Ank_2"/>
    <property type="match status" value="1"/>
</dbReference>
<proteinExistence type="predicted"/>